<dbReference type="RefSeq" id="WP_344167357.1">
    <property type="nucleotide sequence ID" value="NZ_BAAARY010000001.1"/>
</dbReference>
<gene>
    <name evidence="4" type="ORF">GCM10010201_04720</name>
</gene>
<keyword evidence="2" id="KW-0472">Membrane</keyword>
<dbReference type="Proteomes" id="UP001499978">
    <property type="component" value="Unassembled WGS sequence"/>
</dbReference>
<feature type="region of interest" description="Disordered" evidence="1">
    <location>
        <begin position="76"/>
        <end position="95"/>
    </location>
</feature>
<sequence length="95" mass="10415">MGIGGGIFLIASGAILAYAIDVDLEVLDLKTTGWILILAGVLVEFLTIWYLVSRRRRQPRAASATSVLEETRLAHGHAMVDPEPVETHVRPPREP</sequence>
<feature type="domain" description="DUF6458" evidence="3">
    <location>
        <begin position="1"/>
        <end position="61"/>
    </location>
</feature>
<dbReference type="Pfam" id="PF20059">
    <property type="entry name" value="DUF6458"/>
    <property type="match status" value="1"/>
</dbReference>
<comment type="caution">
    <text evidence="4">The sequence shown here is derived from an EMBL/GenBank/DDBJ whole genome shotgun (WGS) entry which is preliminary data.</text>
</comment>
<evidence type="ECO:0000259" key="3">
    <source>
        <dbReference type="Pfam" id="PF20059"/>
    </source>
</evidence>
<evidence type="ECO:0000256" key="2">
    <source>
        <dbReference type="SAM" id="Phobius"/>
    </source>
</evidence>
<evidence type="ECO:0000313" key="4">
    <source>
        <dbReference type="EMBL" id="GAA2512471.1"/>
    </source>
</evidence>
<reference evidence="4 5" key="1">
    <citation type="journal article" date="2019" name="Int. J. Syst. Evol. Microbiol.">
        <title>The Global Catalogue of Microorganisms (GCM) 10K type strain sequencing project: providing services to taxonomists for standard genome sequencing and annotation.</title>
        <authorList>
            <consortium name="The Broad Institute Genomics Platform"/>
            <consortium name="The Broad Institute Genome Sequencing Center for Infectious Disease"/>
            <person name="Wu L."/>
            <person name="Ma J."/>
        </authorList>
    </citation>
    <scope>NUCLEOTIDE SEQUENCE [LARGE SCALE GENOMIC DNA]</scope>
    <source>
        <strain evidence="4 5">JCM 3367</strain>
    </source>
</reference>
<proteinExistence type="predicted"/>
<dbReference type="EMBL" id="BAAARY010000001">
    <property type="protein sequence ID" value="GAA2512471.1"/>
    <property type="molecule type" value="Genomic_DNA"/>
</dbReference>
<keyword evidence="2" id="KW-0812">Transmembrane</keyword>
<accession>A0ABN3N5E9</accession>
<keyword evidence="2" id="KW-1133">Transmembrane helix</keyword>
<keyword evidence="5" id="KW-1185">Reference proteome</keyword>
<feature type="transmembrane region" description="Helical" evidence="2">
    <location>
        <begin position="35"/>
        <end position="52"/>
    </location>
</feature>
<dbReference type="InterPro" id="IPR045597">
    <property type="entry name" value="DUF6458"/>
</dbReference>
<protein>
    <recommendedName>
        <fullName evidence="3">DUF6458 domain-containing protein</fullName>
    </recommendedName>
</protein>
<feature type="compositionally biased region" description="Basic and acidic residues" evidence="1">
    <location>
        <begin position="85"/>
        <end position="95"/>
    </location>
</feature>
<evidence type="ECO:0000313" key="5">
    <source>
        <dbReference type="Proteomes" id="UP001499978"/>
    </source>
</evidence>
<evidence type="ECO:0000256" key="1">
    <source>
        <dbReference type="SAM" id="MobiDB-lite"/>
    </source>
</evidence>
<name>A0ABN3N5E9_9ACTN</name>
<organism evidence="4 5">
    <name type="scientific">Pilimelia columellifera subsp. columellifera</name>
    <dbReference type="NCBI Taxonomy" id="706583"/>
    <lineage>
        <taxon>Bacteria</taxon>
        <taxon>Bacillati</taxon>
        <taxon>Actinomycetota</taxon>
        <taxon>Actinomycetes</taxon>
        <taxon>Micromonosporales</taxon>
        <taxon>Micromonosporaceae</taxon>
        <taxon>Pilimelia</taxon>
    </lineage>
</organism>